<dbReference type="HOGENOM" id="CLU_2866353_0_0_9"/>
<dbReference type="EMBL" id="CP002466">
    <property type="protein sequence ID" value="ADV80761.1"/>
    <property type="molecule type" value="Genomic_DNA"/>
</dbReference>
<evidence type="ECO:0000313" key="2">
    <source>
        <dbReference type="EMBL" id="ADV80761.1"/>
    </source>
</evidence>
<gene>
    <name evidence="1" type="ordered locus">Thebr_0075</name>
    <name evidence="2" type="ordered locus">Thebr_2258</name>
</gene>
<dbReference type="Proteomes" id="UP000002062">
    <property type="component" value="Chromosome"/>
</dbReference>
<dbReference type="AlphaFoldDB" id="E8US62"/>
<name>E8US62_THEBF</name>
<dbReference type="EMBL" id="CP002466">
    <property type="protein sequence ID" value="ADV78707.1"/>
    <property type="molecule type" value="Genomic_DNA"/>
</dbReference>
<dbReference type="KEGG" id="tbo:Thebr_2258"/>
<sequence>MSMKEMRDKVMEFLREHLEIDEFTLEDCNFMPGGVFVKDREGKSMLFFYDFKKDKVDYWFGDEK</sequence>
<keyword evidence="3" id="KW-1185">Reference proteome</keyword>
<organism evidence="2 3">
    <name type="scientific">Thermoanaerobacter brockii subsp. finnii (strain ATCC 43586 / DSM 3389 / AKO-1)</name>
    <name type="common">Thermoanaerobacter finnii</name>
    <dbReference type="NCBI Taxonomy" id="509193"/>
    <lineage>
        <taxon>Bacteria</taxon>
        <taxon>Bacillati</taxon>
        <taxon>Bacillota</taxon>
        <taxon>Clostridia</taxon>
        <taxon>Thermoanaerobacterales</taxon>
        <taxon>Thermoanaerobacteraceae</taxon>
        <taxon>Thermoanaerobacter</taxon>
    </lineage>
</organism>
<proteinExistence type="predicted"/>
<accession>E8US62</accession>
<protein>
    <submittedName>
        <fullName evidence="2">Uncharacterized protein</fullName>
    </submittedName>
</protein>
<evidence type="ECO:0000313" key="1">
    <source>
        <dbReference type="EMBL" id="ADV78707.1"/>
    </source>
</evidence>
<evidence type="ECO:0000313" key="3">
    <source>
        <dbReference type="Proteomes" id="UP000002062"/>
    </source>
</evidence>
<dbReference type="KEGG" id="tbo:Thebr_0075"/>
<reference evidence="2 3" key="1">
    <citation type="submission" date="2011-01" db="EMBL/GenBank/DDBJ databases">
        <title>Complete sequence of Thermoanaerobacter brockii finnii Ako-1.</title>
        <authorList>
            <consortium name="US DOE Joint Genome Institute"/>
            <person name="Lucas S."/>
            <person name="Copeland A."/>
            <person name="Lapidus A."/>
            <person name="Cheng J.-F."/>
            <person name="Goodwin L."/>
            <person name="Pitluck S."/>
            <person name="Chertkov O."/>
            <person name="Munk C."/>
            <person name="Detter J.C."/>
            <person name="Han C."/>
            <person name="Tapia R."/>
            <person name="Land M."/>
            <person name="Hauser L."/>
            <person name="Kyrpides N."/>
            <person name="Ivanova N."/>
            <person name="Mikhailova N."/>
            <person name="Pagani I."/>
            <person name="Hemme C.L."/>
            <person name="Woyke T."/>
        </authorList>
    </citation>
    <scope>NUCLEOTIDE SEQUENCE [LARGE SCALE GENOMIC DNA]</scope>
    <source>
        <strain evidence="2">Ako-1</strain>
        <strain evidence="3">ATCC 43586 / DSM 3389 / AKO-1</strain>
    </source>
</reference>